<proteinExistence type="predicted"/>
<dbReference type="AlphaFoldDB" id="A0A7T0PXF2"/>
<keyword evidence="3" id="KW-1185">Reference proteome</keyword>
<sequence>MMAWFDARRHEGRELTTFRDLEVGFLWHGHRISLIARNQGIWKPAAFAAALTFKTTAPKEGREAPYEDRIDEDGTLRYKMAATRDKEWTNRAMMLAAERGYPLAWLVGTKPANTLYYYARFPAFITGVDLENREFLITIGGDPDQPVDLSDIRKRAAEGIERKYVSRWTKQRLHQQRFRENVLSAYDMSCAVCDMPHAQLIEAAHIVADADDAGIPVVANGLALCRVHHTAYDKHLLGIDESRRIHVAERARRLEEVTGRSALAPFDGGRLTHVPERRALQPDGQRLRRHFDRFVDLNQGGLLGAVDL</sequence>
<keyword evidence="2" id="KW-0255">Endonuclease</keyword>
<keyword evidence="2" id="KW-0378">Hydrolase</keyword>
<accession>A0A7T0PXF2</accession>
<organism evidence="2 3">
    <name type="scientific">Actinomyces respiraculi</name>
    <dbReference type="NCBI Taxonomy" id="2744574"/>
    <lineage>
        <taxon>Bacteria</taxon>
        <taxon>Bacillati</taxon>
        <taxon>Actinomycetota</taxon>
        <taxon>Actinomycetes</taxon>
        <taxon>Actinomycetales</taxon>
        <taxon>Actinomycetaceae</taxon>
        <taxon>Actinomyces</taxon>
    </lineage>
</organism>
<dbReference type="InterPro" id="IPR003615">
    <property type="entry name" value="HNH_nuc"/>
</dbReference>
<reference evidence="2 3" key="1">
    <citation type="submission" date="2020-11" db="EMBL/GenBank/DDBJ databases">
        <title>Actinomyces sp. ZJ750.</title>
        <authorList>
            <person name="Zhou J."/>
        </authorList>
    </citation>
    <scope>NUCLEOTIDE SEQUENCE [LARGE SCALE GENOMIC DNA]</scope>
    <source>
        <strain evidence="2 3">ZJ750</strain>
    </source>
</reference>
<dbReference type="GO" id="GO:0004519">
    <property type="term" value="F:endonuclease activity"/>
    <property type="evidence" value="ECO:0007669"/>
    <property type="project" value="UniProtKB-KW"/>
</dbReference>
<evidence type="ECO:0000313" key="2">
    <source>
        <dbReference type="EMBL" id="QPL06458.1"/>
    </source>
</evidence>
<dbReference type="Pfam" id="PF13391">
    <property type="entry name" value="HNH_2"/>
    <property type="match status" value="1"/>
</dbReference>
<evidence type="ECO:0000313" key="3">
    <source>
        <dbReference type="Proteomes" id="UP000594637"/>
    </source>
</evidence>
<protein>
    <submittedName>
        <fullName evidence="2">HNH endonuclease</fullName>
    </submittedName>
</protein>
<dbReference type="KEGG" id="arep:ID810_00365"/>
<feature type="domain" description="HNH nuclease" evidence="1">
    <location>
        <begin position="190"/>
        <end position="240"/>
    </location>
</feature>
<name>A0A7T0PXF2_9ACTO</name>
<dbReference type="EMBL" id="CP063989">
    <property type="protein sequence ID" value="QPL06458.1"/>
    <property type="molecule type" value="Genomic_DNA"/>
</dbReference>
<dbReference type="Proteomes" id="UP000594637">
    <property type="component" value="Chromosome"/>
</dbReference>
<evidence type="ECO:0000259" key="1">
    <source>
        <dbReference type="Pfam" id="PF13391"/>
    </source>
</evidence>
<gene>
    <name evidence="2" type="ORF">ID810_00365</name>
</gene>
<keyword evidence="2" id="KW-0540">Nuclease</keyword>